<name>A0A1C6SNE9_9ACTN</name>
<evidence type="ECO:0000256" key="1">
    <source>
        <dbReference type="SAM" id="MobiDB-lite"/>
    </source>
</evidence>
<dbReference type="STRING" id="145857.GA0070616_4206"/>
<accession>A0A1C6SNE9</accession>
<gene>
    <name evidence="2" type="ORF">GA0070616_4206</name>
</gene>
<proteinExistence type="predicted"/>
<evidence type="ECO:0000313" key="3">
    <source>
        <dbReference type="Proteomes" id="UP000199699"/>
    </source>
</evidence>
<protein>
    <recommendedName>
        <fullName evidence="4">EcsC protein family protein</fullName>
    </recommendedName>
</protein>
<evidence type="ECO:0000313" key="2">
    <source>
        <dbReference type="EMBL" id="SCL31126.1"/>
    </source>
</evidence>
<dbReference type="AlphaFoldDB" id="A0A1C6SNE9"/>
<evidence type="ECO:0008006" key="4">
    <source>
        <dbReference type="Google" id="ProtNLM"/>
    </source>
</evidence>
<dbReference type="Proteomes" id="UP000199699">
    <property type="component" value="Unassembled WGS sequence"/>
</dbReference>
<reference evidence="2 3" key="1">
    <citation type="submission" date="2016-06" db="EMBL/GenBank/DDBJ databases">
        <authorList>
            <person name="Kjaerup R.B."/>
            <person name="Dalgaard T.S."/>
            <person name="Juul-Madsen H.R."/>
        </authorList>
    </citation>
    <scope>NUCLEOTIDE SEQUENCE [LARGE SCALE GENOMIC DNA]</scope>
    <source>
        <strain evidence="2 3">DSM 43818</strain>
    </source>
</reference>
<organism evidence="2 3">
    <name type="scientific">Micromonospora nigra</name>
    <dbReference type="NCBI Taxonomy" id="145857"/>
    <lineage>
        <taxon>Bacteria</taxon>
        <taxon>Bacillati</taxon>
        <taxon>Actinomycetota</taxon>
        <taxon>Actinomycetes</taxon>
        <taxon>Micromonosporales</taxon>
        <taxon>Micromonosporaceae</taxon>
        <taxon>Micromonospora</taxon>
    </lineage>
</organism>
<sequence>MGEGGTDPGTGQQLGETVAALTADDVAPARRRQLLGRLVGQARARGVGDLFKPRGVVRWMVETVAEVAPHVPVRDLATLRRHFPGLDGDELADRLTRNAARATAGVGAAGGGASAVQWTVAPALLSAPVLLAAETVAVVAVELKLVGELHEVYGVPLPTSGSQRAVALVQSWASQRGINPMMPGVGVGAVLGTAARQELRDTLLKRFGRNLTTLGPFLTGAAVAGYLNRRATRALADELRTDLRRQAKALPGVPPGPPALPTGPGDPSS</sequence>
<dbReference type="RefSeq" id="WP_091085622.1">
    <property type="nucleotide sequence ID" value="NZ_FMHT01000003.1"/>
</dbReference>
<dbReference type="OrthoDB" id="5195644at2"/>
<feature type="compositionally biased region" description="Pro residues" evidence="1">
    <location>
        <begin position="252"/>
        <end position="261"/>
    </location>
</feature>
<keyword evidence="3" id="KW-1185">Reference proteome</keyword>
<feature type="region of interest" description="Disordered" evidence="1">
    <location>
        <begin position="247"/>
        <end position="269"/>
    </location>
</feature>
<dbReference type="EMBL" id="FMHT01000003">
    <property type="protein sequence ID" value="SCL31126.1"/>
    <property type="molecule type" value="Genomic_DNA"/>
</dbReference>